<evidence type="ECO:0000256" key="5">
    <source>
        <dbReference type="SAM" id="Phobius"/>
    </source>
</evidence>
<name>A0A6N8JA06_9BACT</name>
<accession>A0A6N8JA06</accession>
<keyword evidence="8" id="KW-1185">Reference proteome</keyword>
<dbReference type="Proteomes" id="UP000468388">
    <property type="component" value="Unassembled WGS sequence"/>
</dbReference>
<keyword evidence="3 5" id="KW-1133">Transmembrane helix</keyword>
<feature type="transmembrane region" description="Helical" evidence="5">
    <location>
        <begin position="123"/>
        <end position="141"/>
    </location>
</feature>
<sequence length="421" mass="48950">MESNNWTYFSGIKKNNRVDFRVLLVLGYYWILSNLMKFEELDSISIFIFLQFPVILFVIAQLSLFRPKNINNINLFFLIFLGVVILVNTARGEFSLILSTAIDILPAYIILANRRAFISLKFINMIFVAQIIIAVISYYLNANSYGFLPGQSIHPEFFWKISLFSYLSPPYTGAFAFLVFLANAEKPGKRKMFDIMVIVLALYFVMFSGSRTIYLICGFYFLLTLVRRFIPMNKWPVFYFMFPVVFLFALIASAFMGQLVQSTHNELLDSIFVRNVKYADYRSIEDLDRYIMWKQYLDIFMHNWLLGAGKIDKSKYFSETVGTGETWFGLMLAFHGIVYFIFVIAIFKIMISAIKRNLGLAYVGIVAFLIICIFYGSYMRGYSMIWLLFFALIADEFNTSSENQRRVNIYNSIILKAESLS</sequence>
<evidence type="ECO:0000256" key="1">
    <source>
        <dbReference type="ARBA" id="ARBA00004141"/>
    </source>
</evidence>
<feature type="transmembrane region" description="Helical" evidence="5">
    <location>
        <begin position="327"/>
        <end position="347"/>
    </location>
</feature>
<comment type="subcellular location">
    <subcellularLocation>
        <location evidence="1">Membrane</location>
        <topology evidence="1">Multi-pass membrane protein</topology>
    </subcellularLocation>
</comment>
<feature type="domain" description="O-antigen ligase-related" evidence="6">
    <location>
        <begin position="197"/>
        <end position="316"/>
    </location>
</feature>
<feature type="transmembrane region" description="Helical" evidence="5">
    <location>
        <begin position="72"/>
        <end position="88"/>
    </location>
</feature>
<dbReference type="InterPro" id="IPR007016">
    <property type="entry name" value="O-antigen_ligase-rel_domated"/>
</dbReference>
<feature type="transmembrane region" description="Helical" evidence="5">
    <location>
        <begin position="213"/>
        <end position="230"/>
    </location>
</feature>
<organism evidence="7 8">
    <name type="scientific">Chitinophaga oryziterrae</name>
    <dbReference type="NCBI Taxonomy" id="1031224"/>
    <lineage>
        <taxon>Bacteria</taxon>
        <taxon>Pseudomonadati</taxon>
        <taxon>Bacteroidota</taxon>
        <taxon>Chitinophagia</taxon>
        <taxon>Chitinophagales</taxon>
        <taxon>Chitinophagaceae</taxon>
        <taxon>Chitinophaga</taxon>
    </lineage>
</organism>
<dbReference type="OrthoDB" id="104748at2"/>
<dbReference type="Pfam" id="PF04932">
    <property type="entry name" value="Wzy_C"/>
    <property type="match status" value="1"/>
</dbReference>
<comment type="caution">
    <text evidence="7">The sequence shown here is derived from an EMBL/GenBank/DDBJ whole genome shotgun (WGS) entry which is preliminary data.</text>
</comment>
<proteinExistence type="predicted"/>
<feature type="transmembrane region" description="Helical" evidence="5">
    <location>
        <begin position="94"/>
        <end position="111"/>
    </location>
</feature>
<keyword evidence="2 5" id="KW-0812">Transmembrane</keyword>
<feature type="transmembrane region" description="Helical" evidence="5">
    <location>
        <begin position="192"/>
        <end position="207"/>
    </location>
</feature>
<feature type="transmembrane region" description="Helical" evidence="5">
    <location>
        <begin position="20"/>
        <end position="38"/>
    </location>
</feature>
<evidence type="ECO:0000256" key="3">
    <source>
        <dbReference type="ARBA" id="ARBA00022989"/>
    </source>
</evidence>
<evidence type="ECO:0000256" key="4">
    <source>
        <dbReference type="ARBA" id="ARBA00023136"/>
    </source>
</evidence>
<gene>
    <name evidence="7" type="ORF">GO495_15910</name>
</gene>
<evidence type="ECO:0000313" key="7">
    <source>
        <dbReference type="EMBL" id="MVT42077.1"/>
    </source>
</evidence>
<feature type="transmembrane region" description="Helical" evidence="5">
    <location>
        <begin position="161"/>
        <end position="180"/>
    </location>
</feature>
<evidence type="ECO:0000259" key="6">
    <source>
        <dbReference type="Pfam" id="PF04932"/>
    </source>
</evidence>
<dbReference type="RefSeq" id="WP_157300711.1">
    <property type="nucleotide sequence ID" value="NZ_BAAAZB010000005.1"/>
</dbReference>
<reference evidence="7 8" key="1">
    <citation type="submission" date="2019-12" db="EMBL/GenBank/DDBJ databases">
        <title>The draft genomic sequence of strain Chitinophaga oryziterrae JCM 16595.</title>
        <authorList>
            <person name="Zhang X."/>
        </authorList>
    </citation>
    <scope>NUCLEOTIDE SEQUENCE [LARGE SCALE GENOMIC DNA]</scope>
    <source>
        <strain evidence="7 8">JCM 16595</strain>
    </source>
</reference>
<dbReference type="EMBL" id="WRXO01000004">
    <property type="protein sequence ID" value="MVT42077.1"/>
    <property type="molecule type" value="Genomic_DNA"/>
</dbReference>
<evidence type="ECO:0000256" key="2">
    <source>
        <dbReference type="ARBA" id="ARBA00022692"/>
    </source>
</evidence>
<feature type="transmembrane region" description="Helical" evidence="5">
    <location>
        <begin position="359"/>
        <end position="376"/>
    </location>
</feature>
<feature type="transmembrane region" description="Helical" evidence="5">
    <location>
        <begin position="237"/>
        <end position="260"/>
    </location>
</feature>
<dbReference type="GO" id="GO:0016020">
    <property type="term" value="C:membrane"/>
    <property type="evidence" value="ECO:0007669"/>
    <property type="project" value="UniProtKB-SubCell"/>
</dbReference>
<keyword evidence="4 5" id="KW-0472">Membrane</keyword>
<evidence type="ECO:0000313" key="8">
    <source>
        <dbReference type="Proteomes" id="UP000468388"/>
    </source>
</evidence>
<feature type="transmembrane region" description="Helical" evidence="5">
    <location>
        <begin position="44"/>
        <end position="65"/>
    </location>
</feature>
<protein>
    <recommendedName>
        <fullName evidence="6">O-antigen ligase-related domain-containing protein</fullName>
    </recommendedName>
</protein>
<dbReference type="AlphaFoldDB" id="A0A6N8JA06"/>